<evidence type="ECO:0000256" key="1">
    <source>
        <dbReference type="SAM" id="MobiDB-lite"/>
    </source>
</evidence>
<keyword evidence="3" id="KW-1185">Reference proteome</keyword>
<evidence type="ECO:0000313" key="2">
    <source>
        <dbReference type="EMBL" id="MBA8825924.1"/>
    </source>
</evidence>
<sequence>MAGAEVVHGEGHARSIRGGFGDALEEHQPELAAVLERDA</sequence>
<dbReference type="AlphaFoldDB" id="A0A839DWN7"/>
<comment type="caution">
    <text evidence="2">The sequence shown here is derived from an EMBL/GenBank/DDBJ whole genome shotgun (WGS) entry which is preliminary data.</text>
</comment>
<protein>
    <submittedName>
        <fullName evidence="2">Uncharacterized protein</fullName>
    </submittedName>
</protein>
<feature type="region of interest" description="Disordered" evidence="1">
    <location>
        <begin position="1"/>
        <end position="21"/>
    </location>
</feature>
<reference evidence="2 3" key="1">
    <citation type="submission" date="2020-07" db="EMBL/GenBank/DDBJ databases">
        <title>Sequencing the genomes of 1000 actinobacteria strains.</title>
        <authorList>
            <person name="Klenk H.-P."/>
        </authorList>
    </citation>
    <scope>NUCLEOTIDE SEQUENCE [LARGE SCALE GENOMIC DNA]</scope>
    <source>
        <strain evidence="2 3">DSM 45975</strain>
    </source>
</reference>
<gene>
    <name evidence="2" type="ORF">FHX42_003290</name>
</gene>
<proteinExistence type="predicted"/>
<accession>A0A839DWN7</accession>
<dbReference type="Proteomes" id="UP000569329">
    <property type="component" value="Unassembled WGS sequence"/>
</dbReference>
<dbReference type="EMBL" id="JACGWZ010000004">
    <property type="protein sequence ID" value="MBA8825924.1"/>
    <property type="molecule type" value="Genomic_DNA"/>
</dbReference>
<evidence type="ECO:0000313" key="3">
    <source>
        <dbReference type="Proteomes" id="UP000569329"/>
    </source>
</evidence>
<organism evidence="2 3">
    <name type="scientific">Halosaccharopolyspora lacisalsi</name>
    <dbReference type="NCBI Taxonomy" id="1000566"/>
    <lineage>
        <taxon>Bacteria</taxon>
        <taxon>Bacillati</taxon>
        <taxon>Actinomycetota</taxon>
        <taxon>Actinomycetes</taxon>
        <taxon>Pseudonocardiales</taxon>
        <taxon>Pseudonocardiaceae</taxon>
        <taxon>Halosaccharopolyspora</taxon>
    </lineage>
</organism>
<name>A0A839DWN7_9PSEU</name>